<protein>
    <recommendedName>
        <fullName evidence="6">Ribosomal protein L11 methyltransferase</fullName>
        <shortName evidence="6">L11 Mtase</shortName>
        <ecNumber evidence="6">2.1.1.-</ecNumber>
    </recommendedName>
</protein>
<evidence type="ECO:0000256" key="3">
    <source>
        <dbReference type="ARBA" id="ARBA00022603"/>
    </source>
</evidence>
<dbReference type="PANTHER" id="PTHR43648:SF1">
    <property type="entry name" value="ELECTRON TRANSFER FLAVOPROTEIN BETA SUBUNIT LYSINE METHYLTRANSFERASE"/>
    <property type="match status" value="1"/>
</dbReference>
<dbReference type="CDD" id="cd02440">
    <property type="entry name" value="AdoMet_MTases"/>
    <property type="match status" value="1"/>
</dbReference>
<dbReference type="GO" id="GO:0005737">
    <property type="term" value="C:cytoplasm"/>
    <property type="evidence" value="ECO:0007669"/>
    <property type="project" value="UniProtKB-SubCell"/>
</dbReference>
<dbReference type="EC" id="2.1.1.-" evidence="6"/>
<keyword evidence="3 6" id="KW-0489">Methyltransferase</keyword>
<dbReference type="Proteomes" id="UP000250166">
    <property type="component" value="Unassembled WGS sequence"/>
</dbReference>
<keyword evidence="4 6" id="KW-0808">Transferase</keyword>
<comment type="subcellular location">
    <subcellularLocation>
        <location evidence="6">Cytoplasm</location>
    </subcellularLocation>
</comment>
<dbReference type="InterPro" id="IPR004498">
    <property type="entry name" value="Ribosomal_PrmA_MeTrfase"/>
</dbReference>
<feature type="binding site" evidence="6">
    <location>
        <position position="152"/>
    </location>
    <ligand>
        <name>S-adenosyl-L-methionine</name>
        <dbReference type="ChEBI" id="CHEBI:59789"/>
    </ligand>
</feature>
<dbReference type="GO" id="GO:0032259">
    <property type="term" value="P:methylation"/>
    <property type="evidence" value="ECO:0007669"/>
    <property type="project" value="UniProtKB-KW"/>
</dbReference>
<comment type="catalytic activity">
    <reaction evidence="6">
        <text>L-lysyl-[protein] + 3 S-adenosyl-L-methionine = N(6),N(6),N(6)-trimethyl-L-lysyl-[protein] + 3 S-adenosyl-L-homocysteine + 3 H(+)</text>
        <dbReference type="Rhea" id="RHEA:54192"/>
        <dbReference type="Rhea" id="RHEA-COMP:9752"/>
        <dbReference type="Rhea" id="RHEA-COMP:13826"/>
        <dbReference type="ChEBI" id="CHEBI:15378"/>
        <dbReference type="ChEBI" id="CHEBI:29969"/>
        <dbReference type="ChEBI" id="CHEBI:57856"/>
        <dbReference type="ChEBI" id="CHEBI:59789"/>
        <dbReference type="ChEBI" id="CHEBI:61961"/>
    </reaction>
</comment>
<feature type="binding site" evidence="6">
    <location>
        <position position="235"/>
    </location>
    <ligand>
        <name>S-adenosyl-L-methionine</name>
        <dbReference type="ChEBI" id="CHEBI:59789"/>
    </ligand>
</feature>
<dbReference type="Gene3D" id="3.40.50.150">
    <property type="entry name" value="Vaccinia Virus protein VP39"/>
    <property type="match status" value="1"/>
</dbReference>
<feature type="binding site" evidence="6">
    <location>
        <position position="173"/>
    </location>
    <ligand>
        <name>S-adenosyl-L-methionine</name>
        <dbReference type="ChEBI" id="CHEBI:59789"/>
    </ligand>
</feature>
<name>A0A2X3DL15_9HELI</name>
<reference evidence="7 8" key="1">
    <citation type="submission" date="2018-06" db="EMBL/GenBank/DDBJ databases">
        <authorList>
            <consortium name="Pathogen Informatics"/>
            <person name="Doyle S."/>
        </authorList>
    </citation>
    <scope>NUCLEOTIDE SEQUENCE [LARGE SCALE GENOMIC DNA]</scope>
    <source>
        <strain evidence="7 8">NCTC13102</strain>
    </source>
</reference>
<dbReference type="SUPFAM" id="SSF53335">
    <property type="entry name" value="S-adenosyl-L-methionine-dependent methyltransferases"/>
    <property type="match status" value="1"/>
</dbReference>
<dbReference type="HAMAP" id="MF_00735">
    <property type="entry name" value="Methyltr_PrmA"/>
    <property type="match status" value="1"/>
</dbReference>
<evidence type="ECO:0000256" key="2">
    <source>
        <dbReference type="ARBA" id="ARBA00022490"/>
    </source>
</evidence>
<keyword evidence="5 6" id="KW-0949">S-adenosyl-L-methionine</keyword>
<comment type="function">
    <text evidence="6">Methylates ribosomal protein L11.</text>
</comment>
<dbReference type="GO" id="GO:0005840">
    <property type="term" value="C:ribosome"/>
    <property type="evidence" value="ECO:0007669"/>
    <property type="project" value="UniProtKB-KW"/>
</dbReference>
<evidence type="ECO:0000256" key="4">
    <source>
        <dbReference type="ARBA" id="ARBA00022679"/>
    </source>
</evidence>
<sequence>MEDYFETLIIPNALSDIFIDFIIEQTNQAIEEISSSKLSQHNQDFSFYNLSSFPQNSTAIILRLEQNPSPLINTLKDFSDTLSMRTSQHIGFAYYTQTKHNIDWIEAYRKSVTPIQCENFYIHPSWYPPQKNAINITIDPALAFGSGHHASTFMCIELLQNLNLSDKTALDVGCGSGILSIVMAKKGANIDACDVDALAIAESRKNFALNAITAYNIWEGSIECATQHYDVICANILADIIIILHNDFKNALKKQGILILSGIIESKINQVIDVFKDFEVQEKRLKDEWASLKLVLKEED</sequence>
<comment type="similarity">
    <text evidence="1 6">Belongs to the methyltransferase superfamily. PrmA family.</text>
</comment>
<dbReference type="NCBIfam" id="TIGR00406">
    <property type="entry name" value="prmA"/>
    <property type="match status" value="1"/>
</dbReference>
<keyword evidence="2 6" id="KW-0963">Cytoplasm</keyword>
<feature type="binding site" evidence="6">
    <location>
        <position position="194"/>
    </location>
    <ligand>
        <name>S-adenosyl-L-methionine</name>
        <dbReference type="ChEBI" id="CHEBI:59789"/>
    </ligand>
</feature>
<evidence type="ECO:0000256" key="5">
    <source>
        <dbReference type="ARBA" id="ARBA00022691"/>
    </source>
</evidence>
<dbReference type="RefSeq" id="WP_023948356.1">
    <property type="nucleotide sequence ID" value="NZ_JAERIV010000011.1"/>
</dbReference>
<proteinExistence type="inferred from homology"/>
<dbReference type="InterPro" id="IPR029063">
    <property type="entry name" value="SAM-dependent_MTases_sf"/>
</dbReference>
<keyword evidence="7" id="KW-0689">Ribosomal protein</keyword>
<evidence type="ECO:0000313" key="8">
    <source>
        <dbReference type="Proteomes" id="UP000250166"/>
    </source>
</evidence>
<dbReference type="PIRSF" id="PIRSF000401">
    <property type="entry name" value="RPL11_MTase"/>
    <property type="match status" value="1"/>
</dbReference>
<dbReference type="AlphaFoldDB" id="A0A2X3DL15"/>
<organism evidence="7 8">
    <name type="scientific">Helicobacter fennelliae</name>
    <dbReference type="NCBI Taxonomy" id="215"/>
    <lineage>
        <taxon>Bacteria</taxon>
        <taxon>Pseudomonadati</taxon>
        <taxon>Campylobacterota</taxon>
        <taxon>Epsilonproteobacteria</taxon>
        <taxon>Campylobacterales</taxon>
        <taxon>Helicobacteraceae</taxon>
        <taxon>Helicobacter</taxon>
    </lineage>
</organism>
<dbReference type="NCBIfam" id="NF001786">
    <property type="entry name" value="PRK00517.2-4"/>
    <property type="match status" value="1"/>
</dbReference>
<evidence type="ECO:0000256" key="6">
    <source>
        <dbReference type="HAMAP-Rule" id="MF_00735"/>
    </source>
</evidence>
<evidence type="ECO:0000313" key="7">
    <source>
        <dbReference type="EMBL" id="SQB98960.1"/>
    </source>
</evidence>
<dbReference type="GO" id="GO:0016279">
    <property type="term" value="F:protein-lysine N-methyltransferase activity"/>
    <property type="evidence" value="ECO:0007669"/>
    <property type="project" value="RHEA"/>
</dbReference>
<dbReference type="EMBL" id="UAWL01000006">
    <property type="protein sequence ID" value="SQB98960.1"/>
    <property type="molecule type" value="Genomic_DNA"/>
</dbReference>
<evidence type="ECO:0000256" key="1">
    <source>
        <dbReference type="ARBA" id="ARBA00009741"/>
    </source>
</evidence>
<dbReference type="PANTHER" id="PTHR43648">
    <property type="entry name" value="ELECTRON TRANSFER FLAVOPROTEIN BETA SUBUNIT LYSINE METHYLTRANSFERASE"/>
    <property type="match status" value="1"/>
</dbReference>
<dbReference type="InterPro" id="IPR050078">
    <property type="entry name" value="Ribosomal_L11_MeTrfase_PrmA"/>
</dbReference>
<accession>A0A2X3DL15</accession>
<gene>
    <name evidence="6 7" type="primary">prmA</name>
    <name evidence="7" type="ORF">NCTC13102_01431</name>
</gene>
<keyword evidence="7" id="KW-0687">Ribonucleoprotein</keyword>
<dbReference type="Pfam" id="PF06325">
    <property type="entry name" value="PrmA"/>
    <property type="match status" value="1"/>
</dbReference>